<protein>
    <submittedName>
        <fullName evidence="1">Uncharacterized protein</fullName>
    </submittedName>
</protein>
<dbReference type="AlphaFoldDB" id="A0A426ZJY0"/>
<reference evidence="1 2" key="1">
    <citation type="journal article" date="2014" name="Agronomy (Basel)">
        <title>A Draft Genome Sequence for Ensete ventricosum, the Drought-Tolerant Tree Against Hunger.</title>
        <authorList>
            <person name="Harrison J."/>
            <person name="Moore K.A."/>
            <person name="Paszkiewicz K."/>
            <person name="Jones T."/>
            <person name="Grant M."/>
            <person name="Ambacheew D."/>
            <person name="Muzemil S."/>
            <person name="Studholme D.J."/>
        </authorList>
    </citation>
    <scope>NUCLEOTIDE SEQUENCE [LARGE SCALE GENOMIC DNA]</scope>
</reference>
<evidence type="ECO:0000313" key="2">
    <source>
        <dbReference type="Proteomes" id="UP000287651"/>
    </source>
</evidence>
<sequence length="66" mass="7101">MQNLFANPKCSLLVAKDPEDRTDIVVTLYGDAVPVCKISLSSSLFGDVKTLIVEMLQAAKSSEGRS</sequence>
<evidence type="ECO:0000313" key="1">
    <source>
        <dbReference type="EMBL" id="RRT64313.1"/>
    </source>
</evidence>
<accession>A0A426ZJY0</accession>
<dbReference type="EMBL" id="AMZH03006243">
    <property type="protein sequence ID" value="RRT64313.1"/>
    <property type="molecule type" value="Genomic_DNA"/>
</dbReference>
<name>A0A426ZJY0_ENSVE</name>
<comment type="caution">
    <text evidence="1">The sequence shown here is derived from an EMBL/GenBank/DDBJ whole genome shotgun (WGS) entry which is preliminary data.</text>
</comment>
<organism evidence="1 2">
    <name type="scientific">Ensete ventricosum</name>
    <name type="common">Abyssinian banana</name>
    <name type="synonym">Musa ensete</name>
    <dbReference type="NCBI Taxonomy" id="4639"/>
    <lineage>
        <taxon>Eukaryota</taxon>
        <taxon>Viridiplantae</taxon>
        <taxon>Streptophyta</taxon>
        <taxon>Embryophyta</taxon>
        <taxon>Tracheophyta</taxon>
        <taxon>Spermatophyta</taxon>
        <taxon>Magnoliopsida</taxon>
        <taxon>Liliopsida</taxon>
        <taxon>Zingiberales</taxon>
        <taxon>Musaceae</taxon>
        <taxon>Ensete</taxon>
    </lineage>
</organism>
<gene>
    <name evidence="1" type="ORF">B296_00036955</name>
</gene>
<dbReference type="Proteomes" id="UP000287651">
    <property type="component" value="Unassembled WGS sequence"/>
</dbReference>
<proteinExistence type="predicted"/>